<evidence type="ECO:0000256" key="2">
    <source>
        <dbReference type="ARBA" id="ARBA00007524"/>
    </source>
</evidence>
<evidence type="ECO:0000256" key="3">
    <source>
        <dbReference type="ARBA" id="ARBA00022692"/>
    </source>
</evidence>
<dbReference type="PANTHER" id="PTHR33802">
    <property type="entry name" value="SI:CH211-161H7.5-RELATED"/>
    <property type="match status" value="1"/>
</dbReference>
<keyword evidence="3 6" id="KW-0812">Transmembrane</keyword>
<sequence length="251" mass="28171">MREWKLPVINAVTLAVVVIMNALSNLLPFNNQTVGEISDRLNVLFTPAGYVFSIWSLIYVLLAIWVVRQFVTQAGRESAERVGFWFLISSVFNVSWLVLFHYELFTATMVVMTLLLLSLIIIYRRLDTLTGRKKIDLLPFSVYIGWISVAFIVNIGVVLRAQGIDGWIISGELWTIVALVLGVVLALLFSTTFSDIVYPLVFIWAYIGISVERFETYPLLAVTASFLAGVLALGVVLSSFQRSKQHRKTSG</sequence>
<dbReference type="AlphaFoldDB" id="A0A2P8HBH6"/>
<evidence type="ECO:0000256" key="6">
    <source>
        <dbReference type="SAM" id="Phobius"/>
    </source>
</evidence>
<gene>
    <name evidence="7" type="ORF">B0H94_11048</name>
</gene>
<evidence type="ECO:0000313" key="8">
    <source>
        <dbReference type="Proteomes" id="UP000242310"/>
    </source>
</evidence>
<dbReference type="Pfam" id="PF03073">
    <property type="entry name" value="TspO_MBR"/>
    <property type="match status" value="1"/>
</dbReference>
<accession>A0A2P8HBH6</accession>
<name>A0A2P8HBH6_9BACI</name>
<keyword evidence="4 6" id="KW-1133">Transmembrane helix</keyword>
<feature type="transmembrane region" description="Helical" evidence="6">
    <location>
        <begin position="167"/>
        <end position="189"/>
    </location>
</feature>
<dbReference type="OrthoDB" id="5189031at2"/>
<comment type="similarity">
    <text evidence="2">Belongs to the TspO/BZRP family.</text>
</comment>
<feature type="transmembrane region" description="Helical" evidence="6">
    <location>
        <begin position="135"/>
        <end position="161"/>
    </location>
</feature>
<feature type="transmembrane region" description="Helical" evidence="6">
    <location>
        <begin position="79"/>
        <end position="98"/>
    </location>
</feature>
<evidence type="ECO:0000256" key="1">
    <source>
        <dbReference type="ARBA" id="ARBA00004141"/>
    </source>
</evidence>
<organism evidence="7 8">
    <name type="scientific">Salsuginibacillus halophilus</name>
    <dbReference type="NCBI Taxonomy" id="517424"/>
    <lineage>
        <taxon>Bacteria</taxon>
        <taxon>Bacillati</taxon>
        <taxon>Bacillota</taxon>
        <taxon>Bacilli</taxon>
        <taxon>Bacillales</taxon>
        <taxon>Bacillaceae</taxon>
        <taxon>Salsuginibacillus</taxon>
    </lineage>
</organism>
<dbReference type="GO" id="GO:0016020">
    <property type="term" value="C:membrane"/>
    <property type="evidence" value="ECO:0007669"/>
    <property type="project" value="UniProtKB-SubCell"/>
</dbReference>
<feature type="transmembrane region" description="Helical" evidence="6">
    <location>
        <begin position="104"/>
        <end position="123"/>
    </location>
</feature>
<comment type="caution">
    <text evidence="7">The sequence shown here is derived from an EMBL/GenBank/DDBJ whole genome shotgun (WGS) entry which is preliminary data.</text>
</comment>
<keyword evidence="5 6" id="KW-0472">Membrane</keyword>
<proteinExistence type="inferred from homology"/>
<dbReference type="InterPro" id="IPR004307">
    <property type="entry name" value="TspO_MBR"/>
</dbReference>
<dbReference type="Gene3D" id="1.20.1260.100">
    <property type="entry name" value="TspO/MBR protein"/>
    <property type="match status" value="1"/>
</dbReference>
<evidence type="ECO:0000313" key="7">
    <source>
        <dbReference type="EMBL" id="PSL43572.1"/>
    </source>
</evidence>
<evidence type="ECO:0000256" key="5">
    <source>
        <dbReference type="ARBA" id="ARBA00023136"/>
    </source>
</evidence>
<dbReference type="PANTHER" id="PTHR33802:SF1">
    <property type="entry name" value="XK-RELATED PROTEIN"/>
    <property type="match status" value="1"/>
</dbReference>
<feature type="transmembrane region" description="Helical" evidence="6">
    <location>
        <begin position="217"/>
        <end position="240"/>
    </location>
</feature>
<feature type="transmembrane region" description="Helical" evidence="6">
    <location>
        <begin position="196"/>
        <end position="211"/>
    </location>
</feature>
<feature type="transmembrane region" description="Helical" evidence="6">
    <location>
        <begin position="47"/>
        <end position="67"/>
    </location>
</feature>
<feature type="transmembrane region" description="Helical" evidence="6">
    <location>
        <begin position="7"/>
        <end position="27"/>
    </location>
</feature>
<keyword evidence="8" id="KW-1185">Reference proteome</keyword>
<dbReference type="EMBL" id="PYAV01000010">
    <property type="protein sequence ID" value="PSL43572.1"/>
    <property type="molecule type" value="Genomic_DNA"/>
</dbReference>
<dbReference type="Proteomes" id="UP000242310">
    <property type="component" value="Unassembled WGS sequence"/>
</dbReference>
<evidence type="ECO:0000256" key="4">
    <source>
        <dbReference type="ARBA" id="ARBA00022989"/>
    </source>
</evidence>
<dbReference type="InterPro" id="IPR038330">
    <property type="entry name" value="TspO/MBR-related_sf"/>
</dbReference>
<reference evidence="7 8" key="1">
    <citation type="submission" date="2018-03" db="EMBL/GenBank/DDBJ databases">
        <title>Genomic Encyclopedia of Type Strains, Phase III (KMG-III): the genomes of soil and plant-associated and newly described type strains.</title>
        <authorList>
            <person name="Whitman W."/>
        </authorList>
    </citation>
    <scope>NUCLEOTIDE SEQUENCE [LARGE SCALE GENOMIC DNA]</scope>
    <source>
        <strain evidence="7 8">CGMCC 1.07653</strain>
    </source>
</reference>
<dbReference type="RefSeq" id="WP_106589242.1">
    <property type="nucleotide sequence ID" value="NZ_PYAV01000010.1"/>
</dbReference>
<comment type="subcellular location">
    <subcellularLocation>
        <location evidence="1">Membrane</location>
        <topology evidence="1">Multi-pass membrane protein</topology>
    </subcellularLocation>
</comment>
<protein>
    <submittedName>
        <fullName evidence="7">TspO/MBR related protein</fullName>
    </submittedName>
</protein>